<dbReference type="AlphaFoldDB" id="A0A0D7BP81"/>
<evidence type="ECO:0000313" key="3">
    <source>
        <dbReference type="Proteomes" id="UP000054007"/>
    </source>
</evidence>
<reference evidence="2 3" key="1">
    <citation type="journal article" date="2015" name="Fungal Genet. Biol.">
        <title>Evolution of novel wood decay mechanisms in Agaricales revealed by the genome sequences of Fistulina hepatica and Cylindrobasidium torrendii.</title>
        <authorList>
            <person name="Floudas D."/>
            <person name="Held B.W."/>
            <person name="Riley R."/>
            <person name="Nagy L.G."/>
            <person name="Koehler G."/>
            <person name="Ransdell A.S."/>
            <person name="Younus H."/>
            <person name="Chow J."/>
            <person name="Chiniquy J."/>
            <person name="Lipzen A."/>
            <person name="Tritt A."/>
            <person name="Sun H."/>
            <person name="Haridas S."/>
            <person name="LaButti K."/>
            <person name="Ohm R.A."/>
            <person name="Kues U."/>
            <person name="Blanchette R.A."/>
            <person name="Grigoriev I.V."/>
            <person name="Minto R.E."/>
            <person name="Hibbett D.S."/>
        </authorList>
    </citation>
    <scope>NUCLEOTIDE SEQUENCE [LARGE SCALE GENOMIC DNA]</scope>
    <source>
        <strain evidence="2 3">FP15055 ss-10</strain>
    </source>
</reference>
<organism evidence="2 3">
    <name type="scientific">Cylindrobasidium torrendii FP15055 ss-10</name>
    <dbReference type="NCBI Taxonomy" id="1314674"/>
    <lineage>
        <taxon>Eukaryota</taxon>
        <taxon>Fungi</taxon>
        <taxon>Dikarya</taxon>
        <taxon>Basidiomycota</taxon>
        <taxon>Agaricomycotina</taxon>
        <taxon>Agaricomycetes</taxon>
        <taxon>Agaricomycetidae</taxon>
        <taxon>Agaricales</taxon>
        <taxon>Marasmiineae</taxon>
        <taxon>Physalacriaceae</taxon>
        <taxon>Cylindrobasidium</taxon>
    </lineage>
</organism>
<accession>A0A0D7BP81</accession>
<proteinExistence type="predicted"/>
<protein>
    <submittedName>
        <fullName evidence="2">Uncharacterized protein</fullName>
    </submittedName>
</protein>
<sequence length="195" mass="22514">MYGFRLTFAQAKMMAERHCTPAELERVHHAYHVALVLHAKKHKLRQTFMPFIHRGAKFIFWAIGVRAVWKSHPHVKWEAPEIPNDYLCLPGVEFGKFQKGILRWPRDWDPPDWLWPMFMDSAMHTLEYTLKMGRPKPREELIGTEDASSSRKSEEVESTTDCNSNGASTVPLNALTTSTHDTSGSFIVQSMRFMP</sequence>
<feature type="region of interest" description="Disordered" evidence="1">
    <location>
        <begin position="139"/>
        <end position="176"/>
    </location>
</feature>
<keyword evidence="3" id="KW-1185">Reference proteome</keyword>
<evidence type="ECO:0000313" key="2">
    <source>
        <dbReference type="EMBL" id="KIY72222.1"/>
    </source>
</evidence>
<gene>
    <name evidence="2" type="ORF">CYLTODRAFT_418201</name>
</gene>
<feature type="compositionally biased region" description="Polar residues" evidence="1">
    <location>
        <begin position="159"/>
        <end position="176"/>
    </location>
</feature>
<name>A0A0D7BP81_9AGAR</name>
<dbReference type="Proteomes" id="UP000054007">
    <property type="component" value="Unassembled WGS sequence"/>
</dbReference>
<dbReference type="EMBL" id="KN880446">
    <property type="protein sequence ID" value="KIY72222.1"/>
    <property type="molecule type" value="Genomic_DNA"/>
</dbReference>
<evidence type="ECO:0000256" key="1">
    <source>
        <dbReference type="SAM" id="MobiDB-lite"/>
    </source>
</evidence>